<evidence type="ECO:0000313" key="1">
    <source>
        <dbReference type="EMBL" id="KAJ1900803.1"/>
    </source>
</evidence>
<comment type="caution">
    <text evidence="1">The sequence shown here is derived from an EMBL/GenBank/DDBJ whole genome shotgun (WGS) entry which is preliminary data.</text>
</comment>
<accession>A0ACC1ITT1</accession>
<organism evidence="1 2">
    <name type="scientific">Kickxella alabastrina</name>
    <dbReference type="NCBI Taxonomy" id="61397"/>
    <lineage>
        <taxon>Eukaryota</taxon>
        <taxon>Fungi</taxon>
        <taxon>Fungi incertae sedis</taxon>
        <taxon>Zoopagomycota</taxon>
        <taxon>Kickxellomycotina</taxon>
        <taxon>Kickxellomycetes</taxon>
        <taxon>Kickxellales</taxon>
        <taxon>Kickxellaceae</taxon>
        <taxon>Kickxella</taxon>
    </lineage>
</organism>
<keyword evidence="1" id="KW-0067">ATP-binding</keyword>
<keyword evidence="1" id="KW-0347">Helicase</keyword>
<dbReference type="EMBL" id="JANBPG010000059">
    <property type="protein sequence ID" value="KAJ1900803.1"/>
    <property type="molecule type" value="Genomic_DNA"/>
</dbReference>
<reference evidence="1" key="1">
    <citation type="submission" date="2022-07" db="EMBL/GenBank/DDBJ databases">
        <title>Phylogenomic reconstructions and comparative analyses of Kickxellomycotina fungi.</title>
        <authorList>
            <person name="Reynolds N.K."/>
            <person name="Stajich J.E."/>
            <person name="Barry K."/>
            <person name="Grigoriev I.V."/>
            <person name="Crous P."/>
            <person name="Smith M.E."/>
        </authorList>
    </citation>
    <scope>NUCLEOTIDE SEQUENCE</scope>
    <source>
        <strain evidence="1">Benny 63K</strain>
    </source>
</reference>
<dbReference type="EC" id="3.6.4.12" evidence="1"/>
<proteinExistence type="predicted"/>
<protein>
    <submittedName>
        <fullName evidence="1">ATP-dependent DNA helicase MER3</fullName>
        <ecNumber evidence="1">3.6.4.12</ecNumber>
    </submittedName>
</protein>
<keyword evidence="1" id="KW-0378">Hydrolase</keyword>
<keyword evidence="1" id="KW-0547">Nucleotide-binding</keyword>
<gene>
    <name evidence="1" type="primary">HFM1</name>
    <name evidence="1" type="ORF">LPJ66_001226</name>
</gene>
<sequence length="794" mass="86231">MVISAPTASGKTVLMELAICRLFNRQKQHSQNSSSFIRVRALYLAPLKSLCAEKTIDWQKKFSKCGLQCTKVVGSSDAAASAEEASASDASVFRSHVICATPEKWISVVRGMAAPASMTFLQSIGLVLIDECHMVGTDRGASLEIAVSQVRHYSRDARFVATSATIGNIGDISKWLSGRRHGSSATNAQLESAAKTLVFGEDYRPVRLSKIVLGFACTTPYYKFQRSLDFKLPGIINAHCAGRSVLIFCSTRSSAQETCRHISRNISQLNRQPMPLHLTSEFTNQLLNDTVPLGIAYHHAGLSASDRLRVESLFTSGTIQILCSTSTLGIGVNLPAYAVIVKGTKGYADSDYAEYSTTEIVQFIGRAGRPQFGPAGKAVILTENSMVTMYRNLVSGNDVLESSLDAELPRAILYGVFKREFNSMGDVEEWLENSFMAVCAKRSPSQYGTMGADTACSQIAAKHVGVLVQAGLLVEETQSPLQLHGRLGLSVLGRSVAKYEVDPIRMAQALSAGQLPSSPSRRQIFETVCASGEFGNLKITAGQKGVLNEMNKSPWLRFKLSGRVQTIRDKFGIQCKPVPSGKFAPGLSQDMSRVIKLAYGPAMCIRDCYAERDDAQGVISATVICRELAAKCGEQVPALLQQVDGIGPRYADILWSQNITSISELCKTTARNIEYMVNRNPPFGTRVLASAAALPTCSVDMSSYWMDARSIVFTIKVSCYSDDRPLDEGVKAAAFEKSAKFTIVAHTTDGMLLKFESVEVSTQAAYYETQIGLCNPVPGSRVVVEVAPERFGKL</sequence>
<keyword evidence="2" id="KW-1185">Reference proteome</keyword>
<evidence type="ECO:0000313" key="2">
    <source>
        <dbReference type="Proteomes" id="UP001150581"/>
    </source>
</evidence>
<name>A0ACC1ITT1_9FUNG</name>
<dbReference type="Proteomes" id="UP001150581">
    <property type="component" value="Unassembled WGS sequence"/>
</dbReference>